<organism evidence="1 2">
    <name type="scientific">Alterirhizorhabdus solaris</name>
    <dbReference type="NCBI Taxonomy" id="2529389"/>
    <lineage>
        <taxon>Bacteria</taxon>
        <taxon>Pseudomonadati</taxon>
        <taxon>Pseudomonadota</taxon>
        <taxon>Alphaproteobacteria</taxon>
        <taxon>Sphingomonadales</taxon>
        <taxon>Rhizorhabdaceae</taxon>
        <taxon>Alterirhizorhabdus</taxon>
    </lineage>
</organism>
<sequence>MHDKALEIASALLLVAGVIIGTAAAKGMPSRLWSNLDHVLVRCPAASADEVALAGLCDAILDEMHHLSPYPVDRFNDDSPAGHSPRSLLVDVRLFRQDGLQHLQLSVRRAASIDDSEGTRTLPAVALAEPASSESVRTVVIEALARALPWRRDASRPSAKKIAERSSSF</sequence>
<dbReference type="AlphaFoldDB" id="A0A558R2M9"/>
<evidence type="ECO:0000313" key="1">
    <source>
        <dbReference type="EMBL" id="TVV73592.1"/>
    </source>
</evidence>
<dbReference type="RefSeq" id="WP_145151968.1">
    <property type="nucleotide sequence ID" value="NZ_VNIM01000045.1"/>
</dbReference>
<keyword evidence="2" id="KW-1185">Reference proteome</keyword>
<comment type="caution">
    <text evidence="1">The sequence shown here is derived from an EMBL/GenBank/DDBJ whole genome shotgun (WGS) entry which is preliminary data.</text>
</comment>
<gene>
    <name evidence="1" type="ORF">FOY91_11900</name>
</gene>
<dbReference type="Proteomes" id="UP000318681">
    <property type="component" value="Unassembled WGS sequence"/>
</dbReference>
<name>A0A558R2M9_9SPHN</name>
<evidence type="ECO:0000313" key="2">
    <source>
        <dbReference type="Proteomes" id="UP000318681"/>
    </source>
</evidence>
<reference evidence="1 2" key="1">
    <citation type="submission" date="2019-07" db="EMBL/GenBank/DDBJ databases">
        <title>Sphingomonas solaris sp. nov., isolated from a solar panel from Boston, Massachusetts.</title>
        <authorList>
            <person name="Tanner K."/>
            <person name="Pascual J."/>
            <person name="Mancuso C."/>
            <person name="Pereto J."/>
            <person name="Khalil A."/>
            <person name="Vilanova C."/>
        </authorList>
    </citation>
    <scope>NUCLEOTIDE SEQUENCE [LARGE SCALE GENOMIC DNA]</scope>
    <source>
        <strain evidence="1 2">R4DWN</strain>
    </source>
</reference>
<accession>A0A558R2M9</accession>
<proteinExistence type="predicted"/>
<dbReference type="EMBL" id="VNIM01000045">
    <property type="protein sequence ID" value="TVV73592.1"/>
    <property type="molecule type" value="Genomic_DNA"/>
</dbReference>
<protein>
    <submittedName>
        <fullName evidence="1">Uncharacterized protein</fullName>
    </submittedName>
</protein>